<keyword evidence="4" id="KW-0547">Nucleotide-binding</keyword>
<gene>
    <name evidence="7" type="ORF">ATY40_BA7501489</name>
</gene>
<evidence type="ECO:0000313" key="7">
    <source>
        <dbReference type="EMBL" id="ANZ73937.1"/>
    </source>
</evidence>
<evidence type="ECO:0000256" key="3">
    <source>
        <dbReference type="PIRSR" id="PIRSR600407-1"/>
    </source>
</evidence>
<dbReference type="GO" id="GO:0045134">
    <property type="term" value="F:UDP phosphatase activity"/>
    <property type="evidence" value="ECO:0007669"/>
    <property type="project" value="TreeGrafter"/>
</dbReference>
<feature type="transmembrane region" description="Helical" evidence="6">
    <location>
        <begin position="502"/>
        <end position="523"/>
    </location>
</feature>
<organism evidence="7 8">
    <name type="scientific">Komagataella pastoris</name>
    <name type="common">Yeast</name>
    <name type="synonym">Pichia pastoris</name>
    <dbReference type="NCBI Taxonomy" id="4922"/>
    <lineage>
        <taxon>Eukaryota</taxon>
        <taxon>Fungi</taxon>
        <taxon>Dikarya</taxon>
        <taxon>Ascomycota</taxon>
        <taxon>Saccharomycotina</taxon>
        <taxon>Pichiomycetes</taxon>
        <taxon>Pichiales</taxon>
        <taxon>Pichiaceae</taxon>
        <taxon>Komagataella</taxon>
    </lineage>
</organism>
<evidence type="ECO:0000256" key="4">
    <source>
        <dbReference type="PIRSR" id="PIRSR600407-2"/>
    </source>
</evidence>
<keyword evidence="8" id="KW-1185">Reference proteome</keyword>
<dbReference type="GO" id="GO:0017111">
    <property type="term" value="F:ribonucleoside triphosphate phosphatase activity"/>
    <property type="evidence" value="ECO:0007669"/>
    <property type="project" value="TreeGrafter"/>
</dbReference>
<keyword evidence="6" id="KW-0472">Membrane</keyword>
<proteinExistence type="inferred from homology"/>
<protein>
    <submittedName>
        <fullName evidence="7">BA75_01489T0</fullName>
    </submittedName>
</protein>
<dbReference type="GO" id="GO:0005794">
    <property type="term" value="C:Golgi apparatus"/>
    <property type="evidence" value="ECO:0007669"/>
    <property type="project" value="TreeGrafter"/>
</dbReference>
<dbReference type="Proteomes" id="UP000094565">
    <property type="component" value="Chromosome 1"/>
</dbReference>
<dbReference type="PANTHER" id="PTHR11782:SF121">
    <property type="entry name" value="NUCLEOSIDE-DIPHOSPHATASE MIG-23"/>
    <property type="match status" value="1"/>
</dbReference>
<dbReference type="Pfam" id="PF01150">
    <property type="entry name" value="GDA1_CD39"/>
    <property type="match status" value="1"/>
</dbReference>
<evidence type="ECO:0000256" key="1">
    <source>
        <dbReference type="ARBA" id="ARBA00009283"/>
    </source>
</evidence>
<evidence type="ECO:0000313" key="8">
    <source>
        <dbReference type="Proteomes" id="UP000094565"/>
    </source>
</evidence>
<dbReference type="GO" id="GO:0005524">
    <property type="term" value="F:ATP binding"/>
    <property type="evidence" value="ECO:0007669"/>
    <property type="project" value="UniProtKB-KW"/>
</dbReference>
<dbReference type="GO" id="GO:0046036">
    <property type="term" value="P:CTP metabolic process"/>
    <property type="evidence" value="ECO:0007669"/>
    <property type="project" value="TreeGrafter"/>
</dbReference>
<name>A0A1B2J7H6_PICPA</name>
<evidence type="ECO:0000256" key="5">
    <source>
        <dbReference type="RuleBase" id="RU003833"/>
    </source>
</evidence>
<dbReference type="PROSITE" id="PS00018">
    <property type="entry name" value="EF_HAND_1"/>
    <property type="match status" value="1"/>
</dbReference>
<comment type="similarity">
    <text evidence="1 5">Belongs to the GDA1/CD39 NTPase family.</text>
</comment>
<sequence>MVQENYGIVVDSGSSGSRLQVYKWQDPNELRVNTDDEYILKSVPRMEQEESWPIKVSPGMSSFEDDIDDLWDDHFKPLIKHAQSIIPESKHEETPIFVYATAGMRLVSAKKRDKMFKTVCKTIRKHSRFMLKDCDDNVKLIDGETEGIYGWLGLNYLLRQFDNYDPGRHSHSSYGFMDMGGASTQIAFFPSNETEVERHSDDMFSVTLKNVNGDVQEWPVFVSSWLGFGANEARRRYLKSLAKTLVDDIDYDPDGDGIIELNDVCSPKGLKLQEKYGGKVYQIQGTGDYASCMKSIYPLLLKHLPCQGYPCLFNGVHAPMIDFQRDKFVGISEYWYTANDVFQMGGEYNFMLFNEKVINFCSSSWDEIERNYKENLYGENINLQLLQDSCFKASWVINVLHEGFGLPRIDLEENVSEDTLESNDQEFKHIPFQSANLIEGAELSWTLGAMILFASSQINTGYSDAKQVGIKPSVTAANVAGKKFISPVPNSLFHQEDEFTGLGLHTLLLFLTVFVVFLFLFYFKKVPLMRFKHNGFVDSISSIFFRTFHFLQNKSAQLYHSKIRKEKNYLTEQEIDVQKAHLEEGLLSYSNARISSPNNLRTRPSLYNLQDITDINDDGKQVQNSSSSPNLYKNLVSSRSNISLPNLNLYNNTIRKSSSNLTDFKKYHQLAGSFTDLSDKEV</sequence>
<reference evidence="7 8" key="1">
    <citation type="submission" date="2016-02" db="EMBL/GenBank/DDBJ databases">
        <title>Comparative genomic and transcriptomic foundation for Pichia pastoris.</title>
        <authorList>
            <person name="Love K.R."/>
            <person name="Shah K.A."/>
            <person name="Whittaker C.A."/>
            <person name="Wu J."/>
            <person name="Bartlett M.C."/>
            <person name="Ma D."/>
            <person name="Leeson R.L."/>
            <person name="Priest M."/>
            <person name="Young S.K."/>
            <person name="Love J.C."/>
        </authorList>
    </citation>
    <scope>NUCLEOTIDE SEQUENCE [LARGE SCALE GENOMIC DNA]</scope>
    <source>
        <strain evidence="7 8">ATCC 28485</strain>
    </source>
</reference>
<dbReference type="GO" id="GO:0016020">
    <property type="term" value="C:membrane"/>
    <property type="evidence" value="ECO:0007669"/>
    <property type="project" value="TreeGrafter"/>
</dbReference>
<keyword evidence="4" id="KW-0067">ATP-binding</keyword>
<feature type="active site" description="Proton acceptor" evidence="3">
    <location>
        <position position="146"/>
    </location>
</feature>
<dbReference type="Gene3D" id="3.30.420.150">
    <property type="entry name" value="Exopolyphosphatase. Domain 2"/>
    <property type="match status" value="1"/>
</dbReference>
<dbReference type="AlphaFoldDB" id="A0A1B2J7H6"/>
<dbReference type="GO" id="GO:0004382">
    <property type="term" value="F:GDP phosphatase activity"/>
    <property type="evidence" value="ECO:0007669"/>
    <property type="project" value="TreeGrafter"/>
</dbReference>
<dbReference type="PROSITE" id="PS01238">
    <property type="entry name" value="GDA1_CD39_NTPASE"/>
    <property type="match status" value="1"/>
</dbReference>
<evidence type="ECO:0000256" key="6">
    <source>
        <dbReference type="SAM" id="Phobius"/>
    </source>
</evidence>
<dbReference type="EMBL" id="CP014584">
    <property type="protein sequence ID" value="ANZ73937.1"/>
    <property type="molecule type" value="Genomic_DNA"/>
</dbReference>
<dbReference type="OrthoDB" id="6372431at2759"/>
<keyword evidence="6" id="KW-0812">Transmembrane</keyword>
<dbReference type="InterPro" id="IPR018247">
    <property type="entry name" value="EF_Hand_1_Ca_BS"/>
</dbReference>
<keyword evidence="2 5" id="KW-0378">Hydrolase</keyword>
<dbReference type="Gene3D" id="3.30.420.40">
    <property type="match status" value="1"/>
</dbReference>
<dbReference type="PANTHER" id="PTHR11782">
    <property type="entry name" value="ADENOSINE/GUANOSINE DIPHOSPHATASE"/>
    <property type="match status" value="1"/>
</dbReference>
<dbReference type="InterPro" id="IPR000407">
    <property type="entry name" value="GDA1_CD39_NTPase"/>
</dbReference>
<keyword evidence="6" id="KW-1133">Transmembrane helix</keyword>
<evidence type="ECO:0000256" key="2">
    <source>
        <dbReference type="ARBA" id="ARBA00022801"/>
    </source>
</evidence>
<dbReference type="GO" id="GO:0006256">
    <property type="term" value="P:UDP catabolic process"/>
    <property type="evidence" value="ECO:0007669"/>
    <property type="project" value="TreeGrafter"/>
</dbReference>
<feature type="binding site" evidence="4">
    <location>
        <begin position="181"/>
        <end position="185"/>
    </location>
    <ligand>
        <name>ATP</name>
        <dbReference type="ChEBI" id="CHEBI:30616"/>
    </ligand>
</feature>
<accession>A0A1B2J7H6</accession>